<dbReference type="STRING" id="1077972.ARGLB_077_00180"/>
<evidence type="ECO:0000256" key="3">
    <source>
        <dbReference type="ARBA" id="ARBA00023163"/>
    </source>
</evidence>
<organism evidence="5 6">
    <name type="scientific">Arthrobacter globiformis (strain ATCC 8010 / DSM 20124 / JCM 1332 / NBRC 12137 / NCIMB 8907 / NRRL B-2979 / 168)</name>
    <dbReference type="NCBI Taxonomy" id="1077972"/>
    <lineage>
        <taxon>Bacteria</taxon>
        <taxon>Bacillati</taxon>
        <taxon>Actinomycetota</taxon>
        <taxon>Actinomycetes</taxon>
        <taxon>Micrococcales</taxon>
        <taxon>Micrococcaceae</taxon>
        <taxon>Arthrobacter</taxon>
    </lineage>
</organism>
<dbReference type="InterPro" id="IPR011711">
    <property type="entry name" value="GntR_C"/>
</dbReference>
<dbReference type="Pfam" id="PF07729">
    <property type="entry name" value="FCD"/>
    <property type="match status" value="1"/>
</dbReference>
<dbReference type="eggNOG" id="COG1802">
    <property type="taxonomic scope" value="Bacteria"/>
</dbReference>
<dbReference type="EMBL" id="BAEG01000077">
    <property type="protein sequence ID" value="GAB14801.1"/>
    <property type="molecule type" value="Genomic_DNA"/>
</dbReference>
<dbReference type="GO" id="GO:0003677">
    <property type="term" value="F:DNA binding"/>
    <property type="evidence" value="ECO:0007669"/>
    <property type="project" value="UniProtKB-KW"/>
</dbReference>
<dbReference type="Pfam" id="PF00392">
    <property type="entry name" value="GntR"/>
    <property type="match status" value="1"/>
</dbReference>
<dbReference type="InterPro" id="IPR036388">
    <property type="entry name" value="WH-like_DNA-bd_sf"/>
</dbReference>
<dbReference type="InterPro" id="IPR008920">
    <property type="entry name" value="TF_FadR/GntR_C"/>
</dbReference>
<evidence type="ECO:0000313" key="5">
    <source>
        <dbReference type="EMBL" id="GAB14801.1"/>
    </source>
</evidence>
<dbReference type="InterPro" id="IPR000524">
    <property type="entry name" value="Tscrpt_reg_HTH_GntR"/>
</dbReference>
<dbReference type="SMART" id="SM00895">
    <property type="entry name" value="FCD"/>
    <property type="match status" value="1"/>
</dbReference>
<dbReference type="PANTHER" id="PTHR43537">
    <property type="entry name" value="TRANSCRIPTIONAL REGULATOR, GNTR FAMILY"/>
    <property type="match status" value="1"/>
</dbReference>
<dbReference type="SMART" id="SM00345">
    <property type="entry name" value="HTH_GNTR"/>
    <property type="match status" value="1"/>
</dbReference>
<protein>
    <submittedName>
        <fullName evidence="5">Putative GntR family transcriptional regulator</fullName>
    </submittedName>
</protein>
<dbReference type="InterPro" id="IPR036390">
    <property type="entry name" value="WH_DNA-bd_sf"/>
</dbReference>
<dbReference type="SUPFAM" id="SSF48008">
    <property type="entry name" value="GntR ligand-binding domain-like"/>
    <property type="match status" value="1"/>
</dbReference>
<dbReference type="GO" id="GO:0003700">
    <property type="term" value="F:DNA-binding transcription factor activity"/>
    <property type="evidence" value="ECO:0007669"/>
    <property type="project" value="InterPro"/>
</dbReference>
<comment type="caution">
    <text evidence="5">The sequence shown here is derived from an EMBL/GenBank/DDBJ whole genome shotgun (WGS) entry which is preliminary data.</text>
</comment>
<dbReference type="PROSITE" id="PS50949">
    <property type="entry name" value="HTH_GNTR"/>
    <property type="match status" value="1"/>
</dbReference>
<dbReference type="AlphaFoldDB" id="H0QPQ0"/>
<dbReference type="SUPFAM" id="SSF46785">
    <property type="entry name" value="Winged helix' DNA-binding domain"/>
    <property type="match status" value="1"/>
</dbReference>
<name>H0QPQ0_ARTG1</name>
<dbReference type="PANTHER" id="PTHR43537:SF45">
    <property type="entry name" value="GNTR FAMILY REGULATORY PROTEIN"/>
    <property type="match status" value="1"/>
</dbReference>
<feature type="domain" description="HTH gntR-type" evidence="4">
    <location>
        <begin position="13"/>
        <end position="80"/>
    </location>
</feature>
<accession>H0QPQ0</accession>
<evidence type="ECO:0000313" key="6">
    <source>
        <dbReference type="Proteomes" id="UP000003828"/>
    </source>
</evidence>
<keyword evidence="2" id="KW-0238">DNA-binding</keyword>
<gene>
    <name evidence="5" type="ORF">ARGLB_077_00180</name>
</gene>
<sequence>MLQMTPVSAFDKRTLRDRCTQYVRDQIISGAIKPGEHLKEMHLSEEMGVSRGTLREALRPLEIEGLIVDDGKRHMLVRELTSQEILDVFEVRATLETLAARKIVASDRREEITAELRRDLEPLKEPGIEFSRQLEVDLKFHERLCALAGNPTLLAGWRNLIGQIEMMIIAAGPDKASGRMRFDEHIQIVEAIESGVEEKAVAALSDHMNDFCSRYVGDLVEPELQEAAG</sequence>
<proteinExistence type="predicted"/>
<keyword evidence="1" id="KW-0805">Transcription regulation</keyword>
<keyword evidence="3" id="KW-0804">Transcription</keyword>
<dbReference type="Gene3D" id="1.20.120.530">
    <property type="entry name" value="GntR ligand-binding domain-like"/>
    <property type="match status" value="1"/>
</dbReference>
<evidence type="ECO:0000256" key="2">
    <source>
        <dbReference type="ARBA" id="ARBA00023125"/>
    </source>
</evidence>
<dbReference type="Proteomes" id="UP000003828">
    <property type="component" value="Unassembled WGS sequence"/>
</dbReference>
<reference evidence="5 6" key="1">
    <citation type="submission" date="2011-12" db="EMBL/GenBank/DDBJ databases">
        <title>Whole genome shotgun sequence of Arthrobacter globiformis NBRC 12137.</title>
        <authorList>
            <person name="Miyazawa S."/>
            <person name="Hosoyama A."/>
            <person name="Tsuchikane K."/>
            <person name="Katsumata H."/>
            <person name="Yamazaki S."/>
            <person name="Fujita N."/>
        </authorList>
    </citation>
    <scope>NUCLEOTIDE SEQUENCE [LARGE SCALE GENOMIC DNA]</scope>
    <source>
        <strain evidence="5 6">NBRC 12137</strain>
    </source>
</reference>
<dbReference type="PRINTS" id="PR00035">
    <property type="entry name" value="HTHGNTR"/>
</dbReference>
<evidence type="ECO:0000256" key="1">
    <source>
        <dbReference type="ARBA" id="ARBA00023015"/>
    </source>
</evidence>
<dbReference type="Gene3D" id="1.10.10.10">
    <property type="entry name" value="Winged helix-like DNA-binding domain superfamily/Winged helix DNA-binding domain"/>
    <property type="match status" value="1"/>
</dbReference>
<keyword evidence="6" id="KW-1185">Reference proteome</keyword>
<evidence type="ECO:0000259" key="4">
    <source>
        <dbReference type="PROSITE" id="PS50949"/>
    </source>
</evidence>